<feature type="chain" id="PRO_5032506663" evidence="1">
    <location>
        <begin position="21"/>
        <end position="123"/>
    </location>
</feature>
<dbReference type="EMBL" id="CAJNON010000175">
    <property type="protein sequence ID" value="CAF1069274.1"/>
    <property type="molecule type" value="Genomic_DNA"/>
</dbReference>
<comment type="caution">
    <text evidence="2">The sequence shown here is derived from an EMBL/GenBank/DDBJ whole genome shotgun (WGS) entry which is preliminary data.</text>
</comment>
<protein>
    <submittedName>
        <fullName evidence="2">Uncharacterized protein</fullName>
    </submittedName>
</protein>
<organism evidence="2 3">
    <name type="scientific">Adineta steineri</name>
    <dbReference type="NCBI Taxonomy" id="433720"/>
    <lineage>
        <taxon>Eukaryota</taxon>
        <taxon>Metazoa</taxon>
        <taxon>Spiralia</taxon>
        <taxon>Gnathifera</taxon>
        <taxon>Rotifera</taxon>
        <taxon>Eurotatoria</taxon>
        <taxon>Bdelloidea</taxon>
        <taxon>Adinetida</taxon>
        <taxon>Adinetidae</taxon>
        <taxon>Adineta</taxon>
    </lineage>
</organism>
<sequence>MAKIFLYTLLLICTLNQASSEYPDGNEEIMIASNRLHRGTDQLKRRVNPLVNVMKSSSYNQFKRNQQPVLYEQQEAEPDTFYVQMNIDSDVDVEEDEPLETKYVDVIIDTKRNVNTYSYNRNG</sequence>
<dbReference type="OrthoDB" id="9986364at2759"/>
<feature type="signal peptide" evidence="1">
    <location>
        <begin position="1"/>
        <end position="20"/>
    </location>
</feature>
<dbReference type="AlphaFoldDB" id="A0A814LRD9"/>
<evidence type="ECO:0000313" key="2">
    <source>
        <dbReference type="EMBL" id="CAF1069274.1"/>
    </source>
</evidence>
<name>A0A814LRD9_9BILA</name>
<evidence type="ECO:0000256" key="1">
    <source>
        <dbReference type="SAM" id="SignalP"/>
    </source>
</evidence>
<accession>A0A814LRD9</accession>
<gene>
    <name evidence="2" type="ORF">VCS650_LOCUS18388</name>
</gene>
<evidence type="ECO:0000313" key="3">
    <source>
        <dbReference type="Proteomes" id="UP000663891"/>
    </source>
</evidence>
<proteinExistence type="predicted"/>
<dbReference type="Proteomes" id="UP000663891">
    <property type="component" value="Unassembled WGS sequence"/>
</dbReference>
<keyword evidence="1" id="KW-0732">Signal</keyword>
<reference evidence="2" key="1">
    <citation type="submission" date="2021-02" db="EMBL/GenBank/DDBJ databases">
        <authorList>
            <person name="Nowell W R."/>
        </authorList>
    </citation>
    <scope>NUCLEOTIDE SEQUENCE</scope>
</reference>